<reference evidence="1 2" key="1">
    <citation type="submission" date="2020-08" db="EMBL/GenBank/DDBJ databases">
        <title>Genomic Encyclopedia of Type Strains, Phase IV (KMG-IV): sequencing the most valuable type-strain genomes for metagenomic binning, comparative biology and taxonomic classification.</title>
        <authorList>
            <person name="Goeker M."/>
        </authorList>
    </citation>
    <scope>NUCLEOTIDE SEQUENCE [LARGE SCALE GENOMIC DNA]</scope>
    <source>
        <strain evidence="1 2">DSM 17455</strain>
    </source>
</reference>
<dbReference type="EMBL" id="JACJHZ010000010">
    <property type="protein sequence ID" value="MBA9020580.1"/>
    <property type="molecule type" value="Genomic_DNA"/>
</dbReference>
<accession>A0ABR6C7N5</accession>
<dbReference type="InterPro" id="IPR016181">
    <property type="entry name" value="Acyl_CoA_acyltransferase"/>
</dbReference>
<protein>
    <submittedName>
        <fullName evidence="1">RimJ/RimL family protein N-acetyltransferase</fullName>
    </submittedName>
</protein>
<name>A0ABR6C7N5_9HYPH</name>
<proteinExistence type="predicted"/>
<dbReference type="Gene3D" id="3.40.630.30">
    <property type="match status" value="1"/>
</dbReference>
<gene>
    <name evidence="1" type="ORF">HNQ97_002582</name>
</gene>
<evidence type="ECO:0000313" key="1">
    <source>
        <dbReference type="EMBL" id="MBA9020580.1"/>
    </source>
</evidence>
<organism evidence="1 2">
    <name type="scientific">Aminobacter ciceronei</name>
    <dbReference type="NCBI Taxonomy" id="150723"/>
    <lineage>
        <taxon>Bacteria</taxon>
        <taxon>Pseudomonadati</taxon>
        <taxon>Pseudomonadota</taxon>
        <taxon>Alphaproteobacteria</taxon>
        <taxon>Hyphomicrobiales</taxon>
        <taxon>Phyllobacteriaceae</taxon>
        <taxon>Aminobacter</taxon>
    </lineage>
</organism>
<dbReference type="SUPFAM" id="SSF55729">
    <property type="entry name" value="Acyl-CoA N-acyltransferases (Nat)"/>
    <property type="match status" value="1"/>
</dbReference>
<comment type="caution">
    <text evidence="1">The sequence shown here is derived from an EMBL/GenBank/DDBJ whole genome shotgun (WGS) entry which is preliminary data.</text>
</comment>
<sequence>MRLLYGCTDQVSAFVAGLIPGCEAGFGNCKALGVVDDDTGELVAGMVFHDWQPGPGLIQISSASTTPRWLTAEVRHKMFSYPFDEVGCQMVVLQVSAANERMVRIAKAFGFTPHFIERMRGRNEDGYVFTLTDDAWRNSKFTRKYHGQA</sequence>
<dbReference type="Proteomes" id="UP000587524">
    <property type="component" value="Unassembled WGS sequence"/>
</dbReference>
<evidence type="ECO:0000313" key="2">
    <source>
        <dbReference type="Proteomes" id="UP000587524"/>
    </source>
</evidence>
<dbReference type="RefSeq" id="WP_182574218.1">
    <property type="nucleotide sequence ID" value="NZ_JACJHY010000010.1"/>
</dbReference>
<keyword evidence="2" id="KW-1185">Reference proteome</keyword>